<proteinExistence type="inferred from homology"/>
<dbReference type="RefSeq" id="WP_161817541.1">
    <property type="nucleotide sequence ID" value="NZ_JAACJS010000004.1"/>
</dbReference>
<keyword evidence="9" id="KW-1185">Reference proteome</keyword>
<dbReference type="Pfam" id="PF02742">
    <property type="entry name" value="Fe_dep_repr_C"/>
    <property type="match status" value="1"/>
</dbReference>
<dbReference type="PANTHER" id="PTHR33238">
    <property type="entry name" value="IRON (METAL) DEPENDENT REPRESSOR, DTXR FAMILY"/>
    <property type="match status" value="1"/>
</dbReference>
<organism evidence="8 9">
    <name type="scientific">Sediminibacterium roseum</name>
    <dbReference type="NCBI Taxonomy" id="1978412"/>
    <lineage>
        <taxon>Bacteria</taxon>
        <taxon>Pseudomonadati</taxon>
        <taxon>Bacteroidota</taxon>
        <taxon>Chitinophagia</taxon>
        <taxon>Chitinophagales</taxon>
        <taxon>Chitinophagaceae</taxon>
        <taxon>Sediminibacterium</taxon>
    </lineage>
</organism>
<dbReference type="InterPro" id="IPR001367">
    <property type="entry name" value="Fe_dep_repressor"/>
</dbReference>
<dbReference type="SUPFAM" id="SSF47979">
    <property type="entry name" value="Iron-dependent repressor protein, dimerization domain"/>
    <property type="match status" value="1"/>
</dbReference>
<dbReference type="InterPro" id="IPR022687">
    <property type="entry name" value="HTH_DTXR"/>
</dbReference>
<evidence type="ECO:0000256" key="2">
    <source>
        <dbReference type="ARBA" id="ARBA00022386"/>
    </source>
</evidence>
<dbReference type="InterPro" id="IPR036390">
    <property type="entry name" value="WH_DNA-bd_sf"/>
</dbReference>
<comment type="caution">
    <text evidence="8">The sequence shown here is derived from an EMBL/GenBank/DDBJ whole genome shotgun (WGS) entry which is preliminary data.</text>
</comment>
<dbReference type="Gene3D" id="1.10.10.10">
    <property type="entry name" value="Winged helix-like DNA-binding domain superfamily/Winged helix DNA-binding domain"/>
    <property type="match status" value="1"/>
</dbReference>
<dbReference type="SMART" id="SM00529">
    <property type="entry name" value="HTH_DTXR"/>
    <property type="match status" value="1"/>
</dbReference>
<keyword evidence="4" id="KW-0238">DNA-binding</keyword>
<gene>
    <name evidence="8" type="ORF">GWC95_04700</name>
</gene>
<keyword evidence="5" id="KW-0804">Transcription</keyword>
<evidence type="ECO:0000313" key="9">
    <source>
        <dbReference type="Proteomes" id="UP000753802"/>
    </source>
</evidence>
<dbReference type="Pfam" id="PF01325">
    <property type="entry name" value="Fe_dep_repress"/>
    <property type="match status" value="1"/>
</dbReference>
<dbReference type="InterPro" id="IPR036388">
    <property type="entry name" value="WH-like_DNA-bd_sf"/>
</dbReference>
<evidence type="ECO:0000259" key="7">
    <source>
        <dbReference type="PROSITE" id="PS50944"/>
    </source>
</evidence>
<dbReference type="InterPro" id="IPR022689">
    <property type="entry name" value="Iron_dep_repressor"/>
</dbReference>
<keyword evidence="3" id="KW-0805">Transcription regulation</keyword>
<name>A0ABW9ZQ33_9BACT</name>
<dbReference type="InterPro" id="IPR036421">
    <property type="entry name" value="Fe_dep_repressor_sf"/>
</dbReference>
<dbReference type="PANTHER" id="PTHR33238:SF7">
    <property type="entry name" value="IRON-DEPENDENT TRANSCRIPTIONAL REGULATOR"/>
    <property type="match status" value="1"/>
</dbReference>
<feature type="domain" description="HTH dtxR-type" evidence="7">
    <location>
        <begin position="1"/>
        <end position="70"/>
    </location>
</feature>
<dbReference type="PROSITE" id="PS50944">
    <property type="entry name" value="HTH_DTXR"/>
    <property type="match status" value="1"/>
</dbReference>
<dbReference type="InterPro" id="IPR038157">
    <property type="entry name" value="FeoA_core_dom"/>
</dbReference>
<dbReference type="SMART" id="SM00899">
    <property type="entry name" value="FeoA"/>
    <property type="match status" value="1"/>
</dbReference>
<comment type="function">
    <text evidence="6">In the presence of manganese, represses expression of mntH and mntS. Up-regulates expression of mntP.</text>
</comment>
<evidence type="ECO:0000256" key="6">
    <source>
        <dbReference type="ARBA" id="ARBA00025185"/>
    </source>
</evidence>
<evidence type="ECO:0000256" key="1">
    <source>
        <dbReference type="ARBA" id="ARBA00007871"/>
    </source>
</evidence>
<comment type="similarity">
    <text evidence="1">Belongs to the DtxR/MntR family.</text>
</comment>
<dbReference type="Gene3D" id="1.10.60.10">
    <property type="entry name" value="Iron dependent repressor, metal binding and dimerisation domain"/>
    <property type="match status" value="1"/>
</dbReference>
<evidence type="ECO:0000313" key="8">
    <source>
        <dbReference type="EMBL" id="NCI49211.1"/>
    </source>
</evidence>
<sequence>MKSATLLSFTEENYLKAIYSLTQKHGSPETSTSHIAEQLSTKPSTVTDMLRKLADKKLIAYEKYRKIELTKSGKQLAILVIRKHRLWEVFLHEKLQFGWDEVHEIAEQLEHIQSEELITRLERFLGFPKFDPHGDPIPSANGELHAGQRITLSDVQINKSCEVVGVNDSSAVFLKYLQQVDIGIGTKIKVLEKISFDGSMAISLPRKVSISVSKKFADNLMVIL</sequence>
<dbReference type="SUPFAM" id="SSF46785">
    <property type="entry name" value="Winged helix' DNA-binding domain"/>
    <property type="match status" value="1"/>
</dbReference>
<dbReference type="Pfam" id="PF04023">
    <property type="entry name" value="FeoA"/>
    <property type="match status" value="1"/>
</dbReference>
<dbReference type="EMBL" id="JAACJS010000004">
    <property type="protein sequence ID" value="NCI49211.1"/>
    <property type="molecule type" value="Genomic_DNA"/>
</dbReference>
<protein>
    <recommendedName>
        <fullName evidence="2">Transcriptional regulator MntR</fullName>
    </recommendedName>
</protein>
<dbReference type="Gene3D" id="2.30.30.90">
    <property type="match status" value="1"/>
</dbReference>
<dbReference type="InterPro" id="IPR007167">
    <property type="entry name" value="Fe-transptr_FeoA-like"/>
</dbReference>
<dbReference type="Proteomes" id="UP000753802">
    <property type="component" value="Unassembled WGS sequence"/>
</dbReference>
<accession>A0ABW9ZQ33</accession>
<evidence type="ECO:0000256" key="5">
    <source>
        <dbReference type="ARBA" id="ARBA00023163"/>
    </source>
</evidence>
<reference evidence="8 9" key="1">
    <citation type="submission" date="2020-01" db="EMBL/GenBank/DDBJ databases">
        <title>Genome analysis.</title>
        <authorList>
            <person name="Wu S."/>
            <person name="Wang G."/>
        </authorList>
    </citation>
    <scope>NUCLEOTIDE SEQUENCE [LARGE SCALE GENOMIC DNA]</scope>
    <source>
        <strain evidence="8 9">SYL130</strain>
    </source>
</reference>
<evidence type="ECO:0000256" key="3">
    <source>
        <dbReference type="ARBA" id="ARBA00023015"/>
    </source>
</evidence>
<evidence type="ECO:0000256" key="4">
    <source>
        <dbReference type="ARBA" id="ARBA00023125"/>
    </source>
</evidence>
<dbReference type="InterPro" id="IPR050536">
    <property type="entry name" value="DtxR_MntR_Metal-Reg"/>
</dbReference>